<accession>A0A4Z1HKN5</accession>
<gene>
    <name evidence="1" type="ORF">BCON_0383g00100</name>
</gene>
<proteinExistence type="predicted"/>
<organism evidence="1 2">
    <name type="scientific">Botryotinia convoluta</name>
    <dbReference type="NCBI Taxonomy" id="54673"/>
    <lineage>
        <taxon>Eukaryota</taxon>
        <taxon>Fungi</taxon>
        <taxon>Dikarya</taxon>
        <taxon>Ascomycota</taxon>
        <taxon>Pezizomycotina</taxon>
        <taxon>Leotiomycetes</taxon>
        <taxon>Helotiales</taxon>
        <taxon>Sclerotiniaceae</taxon>
        <taxon>Botryotinia</taxon>
    </lineage>
</organism>
<dbReference type="AlphaFoldDB" id="A0A4Z1HKN5"/>
<comment type="caution">
    <text evidence="1">The sequence shown here is derived from an EMBL/GenBank/DDBJ whole genome shotgun (WGS) entry which is preliminary data.</text>
</comment>
<dbReference type="OrthoDB" id="5087969at2759"/>
<sequence>MDIETENGNTFLDCKQIKSDTGTTIVTYTQSTLLNSALEFWDLHYTLIGPAGFYTTAASQLGIERDWIAFGDWEVPKDCIVLRETLTIIPRTAGPEGSSPVSGIVVTKPKTVIEAAMPNIQDIGTEVEEENKKNLNLEISGKVLMVVPINDEGEWPNFDGITNIALLTNLVRDSGNAALTAYEILEDPPSATFSIKGILGGGF</sequence>
<name>A0A4Z1HKN5_9HELO</name>
<evidence type="ECO:0000313" key="2">
    <source>
        <dbReference type="Proteomes" id="UP000297527"/>
    </source>
</evidence>
<dbReference type="EMBL" id="PQXN01000381">
    <property type="protein sequence ID" value="TGO45553.1"/>
    <property type="molecule type" value="Genomic_DNA"/>
</dbReference>
<evidence type="ECO:0000313" key="1">
    <source>
        <dbReference type="EMBL" id="TGO45553.1"/>
    </source>
</evidence>
<reference evidence="1 2" key="1">
    <citation type="submission" date="2017-12" db="EMBL/GenBank/DDBJ databases">
        <title>Comparative genomics of Botrytis spp.</title>
        <authorList>
            <person name="Valero-Jimenez C.A."/>
            <person name="Tapia P."/>
            <person name="Veloso J."/>
            <person name="Silva-Moreno E."/>
            <person name="Staats M."/>
            <person name="Valdes J.H."/>
            <person name="Van Kan J.A.L."/>
        </authorList>
    </citation>
    <scope>NUCLEOTIDE SEQUENCE [LARGE SCALE GENOMIC DNA]</scope>
    <source>
        <strain evidence="1 2">MUCL11595</strain>
    </source>
</reference>
<dbReference type="Proteomes" id="UP000297527">
    <property type="component" value="Unassembled WGS sequence"/>
</dbReference>
<protein>
    <submittedName>
        <fullName evidence="1">Uncharacterized protein</fullName>
    </submittedName>
</protein>
<keyword evidence="2" id="KW-1185">Reference proteome</keyword>